<feature type="compositionally biased region" description="Polar residues" evidence="1">
    <location>
        <begin position="389"/>
        <end position="402"/>
    </location>
</feature>
<dbReference type="HOGENOM" id="CLU_329039_0_0_1"/>
<feature type="compositionally biased region" description="Low complexity" evidence="1">
    <location>
        <begin position="148"/>
        <end position="158"/>
    </location>
</feature>
<feature type="compositionally biased region" description="Low complexity" evidence="1">
    <location>
        <begin position="497"/>
        <end position="506"/>
    </location>
</feature>
<name>F8PI21_SERL3</name>
<keyword evidence="2" id="KW-0812">Transmembrane</keyword>
<accession>F8PI21</accession>
<gene>
    <name evidence="3" type="ORF">SERLA73DRAFT_149041</name>
</gene>
<feature type="region of interest" description="Disordered" evidence="1">
    <location>
        <begin position="486"/>
        <end position="517"/>
    </location>
</feature>
<evidence type="ECO:0000313" key="3">
    <source>
        <dbReference type="EMBL" id="EGO04599.1"/>
    </source>
</evidence>
<protein>
    <submittedName>
        <fullName evidence="3">Uncharacterized protein</fullName>
    </submittedName>
</protein>
<dbReference type="OrthoDB" id="2691312at2759"/>
<dbReference type="AlphaFoldDB" id="F8PI21"/>
<keyword evidence="2" id="KW-0472">Membrane</keyword>
<proteinExistence type="predicted"/>
<sequence length="873" mass="96997">MLANVHLDHTDVKLKLDGIEEYLDAQFNAVTNQFGSVNNQLHGLTRKVDEWRRLQLQRRRMKATLNKIKDSINGVHHLQLRSITNELTTMNKMHAIEMFVMKLNTNVGVVNKFDMDTISMQLNPAPTGVSGDPSHVHGSTRCRGDGAGHTSLSLSTSSGDSSGVASHLLAAVGYGVETQAKASGSSVTPNYERHHILTGTGSSPSPVQSQVGDNTEMSAIFEEGSVGRKNQPLCLLLCKYHQGHSFGDILLIKVAAILALVPTCFAIIANKVALGFFPFLDAFVTTLIILGSLLARNDVTTAAELKHPVFTCHNCHHGSNVTLSCWPGGSWYLGLSLRAVGTAGHDSLFSQPNALSNHKRNCPKTRKCLGDALEKAKELWIRRKQQQTGASCSQSTAPAETSCNDDPDVEEQLRMPEVPLPAVPPSTIDATYGLESPHAPALSLSSHAQVSPEDRPAYFIVKCLRFLLRTSHNIFGLFRQYHGNKFPTHNPKEDPTPDNSPDSNDTLHCLSNDTPTQSSNSDFFMPYPNYNAFRLGEWYWDGAQKLKESFKELLDIVGDPNFCSEKICEVNWNLVDRRLAGDDVEEWLDDDAGWTKTTVRISVPFHKKTSNPELPREPGSDLECIIVALQFWSDATQLTSFGEAKLWPLYLWFGNESYRRYFIPEFLHITPTILKKFYSPASKTSEVALVLDACYHCFVHTSAAVENLLKGESLVPTANAFLEKLTPLGFKMYNIFVVDLMYKIKLGVRKTVVYPHNWHALAKLRLHTDATLDILDGLLFSLRKALHNFKEKTCSAFETRELKCEADARIRRAAQSAPSWINTEAPEGDKHKAVSNLESSNIARPRLGIIAQAGRSDPAIKHLLPRVKEKLRI</sequence>
<keyword evidence="2" id="KW-1133">Transmembrane helix</keyword>
<feature type="region of interest" description="Disordered" evidence="1">
    <location>
        <begin position="389"/>
        <end position="409"/>
    </location>
</feature>
<dbReference type="InParanoid" id="F8PI21"/>
<feature type="transmembrane region" description="Helical" evidence="2">
    <location>
        <begin position="275"/>
        <end position="295"/>
    </location>
</feature>
<evidence type="ECO:0000313" key="4">
    <source>
        <dbReference type="Proteomes" id="UP000008063"/>
    </source>
</evidence>
<keyword evidence="4" id="KW-1185">Reference proteome</keyword>
<dbReference type="STRING" id="936435.F8PI21"/>
<reference evidence="4" key="1">
    <citation type="journal article" date="2011" name="Science">
        <title>The plant cell wall-decomposing machinery underlies the functional diversity of forest fungi.</title>
        <authorList>
            <person name="Eastwood D.C."/>
            <person name="Floudas D."/>
            <person name="Binder M."/>
            <person name="Majcherczyk A."/>
            <person name="Schneider P."/>
            <person name="Aerts A."/>
            <person name="Asiegbu F.O."/>
            <person name="Baker S.E."/>
            <person name="Barry K."/>
            <person name="Bendiksby M."/>
            <person name="Blumentritt M."/>
            <person name="Coutinho P.M."/>
            <person name="Cullen D."/>
            <person name="de Vries R.P."/>
            <person name="Gathman A."/>
            <person name="Goodell B."/>
            <person name="Henrissat B."/>
            <person name="Ihrmark K."/>
            <person name="Kauserud H."/>
            <person name="Kohler A."/>
            <person name="LaButti K."/>
            <person name="Lapidus A."/>
            <person name="Lavin J.L."/>
            <person name="Lee Y.-H."/>
            <person name="Lindquist E."/>
            <person name="Lilly W."/>
            <person name="Lucas S."/>
            <person name="Morin E."/>
            <person name="Murat C."/>
            <person name="Oguiza J.A."/>
            <person name="Park J."/>
            <person name="Pisabarro A.G."/>
            <person name="Riley R."/>
            <person name="Rosling A."/>
            <person name="Salamov A."/>
            <person name="Schmidt O."/>
            <person name="Schmutz J."/>
            <person name="Skrede I."/>
            <person name="Stenlid J."/>
            <person name="Wiebenga A."/>
            <person name="Xie X."/>
            <person name="Kuees U."/>
            <person name="Hibbett D.S."/>
            <person name="Hoffmeister D."/>
            <person name="Hoegberg N."/>
            <person name="Martin F."/>
            <person name="Grigoriev I.V."/>
            <person name="Watkinson S.C."/>
        </authorList>
    </citation>
    <scope>NUCLEOTIDE SEQUENCE [LARGE SCALE GENOMIC DNA]</scope>
    <source>
        <strain evidence="4">strain S7.3</strain>
    </source>
</reference>
<feature type="region of interest" description="Disordered" evidence="1">
    <location>
        <begin position="128"/>
        <end position="158"/>
    </location>
</feature>
<dbReference type="Proteomes" id="UP000008063">
    <property type="component" value="Unassembled WGS sequence"/>
</dbReference>
<organism evidence="4">
    <name type="scientific">Serpula lacrymans var. lacrymans (strain S7.3)</name>
    <name type="common">Dry rot fungus</name>
    <dbReference type="NCBI Taxonomy" id="936435"/>
    <lineage>
        <taxon>Eukaryota</taxon>
        <taxon>Fungi</taxon>
        <taxon>Dikarya</taxon>
        <taxon>Basidiomycota</taxon>
        <taxon>Agaricomycotina</taxon>
        <taxon>Agaricomycetes</taxon>
        <taxon>Agaricomycetidae</taxon>
        <taxon>Boletales</taxon>
        <taxon>Coniophorineae</taxon>
        <taxon>Serpulaceae</taxon>
        <taxon>Serpula</taxon>
    </lineage>
</organism>
<feature type="transmembrane region" description="Helical" evidence="2">
    <location>
        <begin position="249"/>
        <end position="269"/>
    </location>
</feature>
<evidence type="ECO:0000256" key="1">
    <source>
        <dbReference type="SAM" id="MobiDB-lite"/>
    </source>
</evidence>
<evidence type="ECO:0000256" key="2">
    <source>
        <dbReference type="SAM" id="Phobius"/>
    </source>
</evidence>
<dbReference type="EMBL" id="GL945474">
    <property type="protein sequence ID" value="EGO04599.1"/>
    <property type="molecule type" value="Genomic_DNA"/>
</dbReference>